<dbReference type="STRING" id="1802630.A3H26_01705"/>
<feature type="transmembrane region" description="Helical" evidence="1">
    <location>
        <begin position="6"/>
        <end position="26"/>
    </location>
</feature>
<evidence type="ECO:0000313" key="2">
    <source>
        <dbReference type="EMBL" id="OGC56588.1"/>
    </source>
</evidence>
<gene>
    <name evidence="2" type="ORF">A3H26_01705</name>
</gene>
<feature type="transmembrane region" description="Helical" evidence="1">
    <location>
        <begin position="101"/>
        <end position="123"/>
    </location>
</feature>
<comment type="caution">
    <text evidence="2">The sequence shown here is derived from an EMBL/GenBank/DDBJ whole genome shotgun (WGS) entry which is preliminary data.</text>
</comment>
<keyword evidence="1" id="KW-1133">Transmembrane helix</keyword>
<dbReference type="EMBL" id="MEVN01000034">
    <property type="protein sequence ID" value="OGC56588.1"/>
    <property type="molecule type" value="Genomic_DNA"/>
</dbReference>
<name>A0A1F4VI90_UNCKA</name>
<feature type="transmembrane region" description="Helical" evidence="1">
    <location>
        <begin position="159"/>
        <end position="180"/>
    </location>
</feature>
<dbReference type="AlphaFoldDB" id="A0A1F4VI90"/>
<feature type="transmembrane region" description="Helical" evidence="1">
    <location>
        <begin position="38"/>
        <end position="59"/>
    </location>
</feature>
<evidence type="ECO:0000313" key="3">
    <source>
        <dbReference type="Proteomes" id="UP000177763"/>
    </source>
</evidence>
<dbReference type="Proteomes" id="UP000177763">
    <property type="component" value="Unassembled WGS sequence"/>
</dbReference>
<evidence type="ECO:0000256" key="1">
    <source>
        <dbReference type="SAM" id="Phobius"/>
    </source>
</evidence>
<proteinExistence type="predicted"/>
<accession>A0A1F4VI90</accession>
<reference evidence="2 3" key="1">
    <citation type="journal article" date="2016" name="Nat. Commun.">
        <title>Thousands of microbial genomes shed light on interconnected biogeochemical processes in an aquifer system.</title>
        <authorList>
            <person name="Anantharaman K."/>
            <person name="Brown C.T."/>
            <person name="Hug L.A."/>
            <person name="Sharon I."/>
            <person name="Castelle C.J."/>
            <person name="Probst A.J."/>
            <person name="Thomas B.C."/>
            <person name="Singh A."/>
            <person name="Wilkins M.J."/>
            <person name="Karaoz U."/>
            <person name="Brodie E.L."/>
            <person name="Williams K.H."/>
            <person name="Hubbard S.S."/>
            <person name="Banfield J.F."/>
        </authorList>
    </citation>
    <scope>NUCLEOTIDE SEQUENCE [LARGE SCALE GENOMIC DNA]</scope>
</reference>
<keyword evidence="1" id="KW-0812">Transmembrane</keyword>
<sequence>MPNKVLNIYKIQLLLSLTLSIVLIAMRVEKNAFNIVQIFLGAFVGTFLLDLDYFIHAYFLDPTADFSKTLVSYVKHKDIKSAFAFIYYHRHDIKEKTLNSALFQIAIGAGAIFVVSSNASLFVKSLVISTYINSIYRLAELYFEKNDTSEWFWALKKSLTGNALFAYFVALLGLFVYVIFAF</sequence>
<protein>
    <submittedName>
        <fullName evidence="2">Uncharacterized protein</fullName>
    </submittedName>
</protein>
<organism evidence="2 3">
    <name type="scientific">candidate division WWE3 bacterium RIFCSPLOWO2_12_FULL_36_10</name>
    <dbReference type="NCBI Taxonomy" id="1802630"/>
    <lineage>
        <taxon>Bacteria</taxon>
        <taxon>Katanobacteria</taxon>
    </lineage>
</organism>
<keyword evidence="1" id="KW-0472">Membrane</keyword>